<proteinExistence type="predicted"/>
<dbReference type="RefSeq" id="WP_107574633.1">
    <property type="nucleotide sequence ID" value="NZ_PZPL01000001.1"/>
</dbReference>
<evidence type="ECO:0000256" key="4">
    <source>
        <dbReference type="ARBA" id="ARBA00022989"/>
    </source>
</evidence>
<comment type="subcellular location">
    <subcellularLocation>
        <location evidence="1">Cell membrane</location>
        <topology evidence="1">Multi-pass membrane protein</topology>
    </subcellularLocation>
</comment>
<sequence>MDLLTAALTGALVGLGLAVPLGAIGVLLVTEGAERGVRAALPAAAAVATVDLAYCLVALTVGAALAPALTVLSPWPSIAGGLLLITLGARGLLLHLHRSPRVATAPLGPRRFALFAALTAVNPATLLYFLATITGHPALVTTSTPTTAAFALSAATASFAWNTALTAIGALLRRTAGPLLRTALPLVGHSLIAAFGTALILQAPLTP</sequence>
<dbReference type="PANTHER" id="PTHR30086:SF20">
    <property type="entry name" value="ARGININE EXPORTER PROTEIN ARGO-RELATED"/>
    <property type="match status" value="1"/>
</dbReference>
<dbReference type="EMBL" id="PZPL01000001">
    <property type="protein sequence ID" value="PTL73093.1"/>
    <property type="molecule type" value="Genomic_DNA"/>
</dbReference>
<feature type="transmembrane region" description="Helical" evidence="6">
    <location>
        <begin position="41"/>
        <end position="66"/>
    </location>
</feature>
<evidence type="ECO:0000256" key="6">
    <source>
        <dbReference type="SAM" id="Phobius"/>
    </source>
</evidence>
<keyword evidence="2" id="KW-1003">Cell membrane</keyword>
<dbReference type="Pfam" id="PF01810">
    <property type="entry name" value="LysE"/>
    <property type="match status" value="1"/>
</dbReference>
<dbReference type="AlphaFoldDB" id="A0A2T4UUB0"/>
<feature type="transmembrane region" description="Helical" evidence="6">
    <location>
        <begin position="112"/>
        <end position="130"/>
    </location>
</feature>
<keyword evidence="4 6" id="KW-1133">Transmembrane helix</keyword>
<dbReference type="InterPro" id="IPR001123">
    <property type="entry name" value="LeuE-type"/>
</dbReference>
<organism evidence="7 8">
    <name type="scientific">Rathayibacter caricis DSM 15933</name>
    <dbReference type="NCBI Taxonomy" id="1328867"/>
    <lineage>
        <taxon>Bacteria</taxon>
        <taxon>Bacillati</taxon>
        <taxon>Actinomycetota</taxon>
        <taxon>Actinomycetes</taxon>
        <taxon>Micrococcales</taxon>
        <taxon>Microbacteriaceae</taxon>
        <taxon>Rathayibacter</taxon>
    </lineage>
</organism>
<dbReference type="PANTHER" id="PTHR30086">
    <property type="entry name" value="ARGININE EXPORTER PROTEIN ARGO"/>
    <property type="match status" value="1"/>
</dbReference>
<evidence type="ECO:0008006" key="9">
    <source>
        <dbReference type="Google" id="ProtNLM"/>
    </source>
</evidence>
<feature type="transmembrane region" description="Helical" evidence="6">
    <location>
        <begin position="184"/>
        <end position="205"/>
    </location>
</feature>
<keyword evidence="5 6" id="KW-0472">Membrane</keyword>
<dbReference type="GO" id="GO:0005886">
    <property type="term" value="C:plasma membrane"/>
    <property type="evidence" value="ECO:0007669"/>
    <property type="project" value="UniProtKB-SubCell"/>
</dbReference>
<evidence type="ECO:0000313" key="7">
    <source>
        <dbReference type="EMBL" id="PTL73093.1"/>
    </source>
</evidence>
<feature type="transmembrane region" description="Helical" evidence="6">
    <location>
        <begin position="72"/>
        <end position="92"/>
    </location>
</feature>
<evidence type="ECO:0000256" key="3">
    <source>
        <dbReference type="ARBA" id="ARBA00022692"/>
    </source>
</evidence>
<dbReference type="GO" id="GO:0015171">
    <property type="term" value="F:amino acid transmembrane transporter activity"/>
    <property type="evidence" value="ECO:0007669"/>
    <property type="project" value="TreeGrafter"/>
</dbReference>
<evidence type="ECO:0000256" key="2">
    <source>
        <dbReference type="ARBA" id="ARBA00022475"/>
    </source>
</evidence>
<evidence type="ECO:0000256" key="1">
    <source>
        <dbReference type="ARBA" id="ARBA00004651"/>
    </source>
</evidence>
<accession>A0A2T4UUB0</accession>
<reference evidence="7 8" key="1">
    <citation type="submission" date="2018-03" db="EMBL/GenBank/DDBJ databases">
        <title>Bacteriophage NCPPB3778 and a type I-E CRISPR drive the evolution of the US Biological Select Agent, Rathayibacter toxicus.</title>
        <authorList>
            <person name="Davis E.W.II."/>
            <person name="Tabima J.F."/>
            <person name="Weisberg A.J."/>
            <person name="Dantas Lopes L."/>
            <person name="Wiseman M.S."/>
            <person name="Wiseman M.S."/>
            <person name="Pupko T."/>
            <person name="Belcher M.S."/>
            <person name="Sechler A.J."/>
            <person name="Tancos M.A."/>
            <person name="Schroeder B.K."/>
            <person name="Murray T.D."/>
            <person name="Luster D.G."/>
            <person name="Schneider W.L."/>
            <person name="Rogers E."/>
            <person name="Andreote F.D."/>
            <person name="Grunwald N.J."/>
            <person name="Putnam M.L."/>
            <person name="Chang J.H."/>
        </authorList>
    </citation>
    <scope>NUCLEOTIDE SEQUENCE [LARGE SCALE GENOMIC DNA]</scope>
    <source>
        <strain evidence="7 8">DSM 15933</strain>
    </source>
</reference>
<evidence type="ECO:0000256" key="5">
    <source>
        <dbReference type="ARBA" id="ARBA00023136"/>
    </source>
</evidence>
<gene>
    <name evidence="7" type="ORF">C1I63_09690</name>
</gene>
<protein>
    <recommendedName>
        <fullName evidence="9">Lysine transporter LysE</fullName>
    </recommendedName>
</protein>
<feature type="transmembrane region" description="Helical" evidence="6">
    <location>
        <begin position="6"/>
        <end position="29"/>
    </location>
</feature>
<dbReference type="Proteomes" id="UP000241085">
    <property type="component" value="Unassembled WGS sequence"/>
</dbReference>
<name>A0A2T4UUB0_9MICO</name>
<comment type="caution">
    <text evidence="7">The sequence shown here is derived from an EMBL/GenBank/DDBJ whole genome shotgun (WGS) entry which is preliminary data.</text>
</comment>
<evidence type="ECO:0000313" key="8">
    <source>
        <dbReference type="Proteomes" id="UP000241085"/>
    </source>
</evidence>
<keyword evidence="8" id="KW-1185">Reference proteome</keyword>
<keyword evidence="3 6" id="KW-0812">Transmembrane</keyword>
<feature type="transmembrane region" description="Helical" evidence="6">
    <location>
        <begin position="150"/>
        <end position="172"/>
    </location>
</feature>